<dbReference type="Gene3D" id="1.10.555.10">
    <property type="entry name" value="Rho GTPase activation protein"/>
    <property type="match status" value="1"/>
</dbReference>
<accession>A0A3P7P4P1</accession>
<name>A0A3P7P4P1_DIBLA</name>
<dbReference type="GO" id="GO:0007264">
    <property type="term" value="P:small GTPase-mediated signal transduction"/>
    <property type="evidence" value="ECO:0007669"/>
    <property type="project" value="InterPro"/>
</dbReference>
<feature type="chain" id="PRO_5018223739" description="Rho-GAP domain-containing protein" evidence="1">
    <location>
        <begin position="21"/>
        <end position="119"/>
    </location>
</feature>
<feature type="signal peptide" evidence="1">
    <location>
        <begin position="1"/>
        <end position="20"/>
    </location>
</feature>
<dbReference type="AlphaFoldDB" id="A0A3P7P4P1"/>
<dbReference type="SUPFAM" id="SSF48350">
    <property type="entry name" value="GTPase activation domain, GAP"/>
    <property type="match status" value="1"/>
</dbReference>
<dbReference type="GO" id="GO:0005096">
    <property type="term" value="F:GTPase activator activity"/>
    <property type="evidence" value="ECO:0007669"/>
    <property type="project" value="InterPro"/>
</dbReference>
<reference evidence="3 4" key="1">
    <citation type="submission" date="2018-11" db="EMBL/GenBank/DDBJ databases">
        <authorList>
            <consortium name="Pathogen Informatics"/>
        </authorList>
    </citation>
    <scope>NUCLEOTIDE SEQUENCE [LARGE SCALE GENOMIC DNA]</scope>
</reference>
<dbReference type="PANTHER" id="PTHR12783:SF5">
    <property type="entry name" value="RALA-BINDING PROTEIN 1"/>
    <property type="match status" value="1"/>
</dbReference>
<organism evidence="3 4">
    <name type="scientific">Dibothriocephalus latus</name>
    <name type="common">Fish tapeworm</name>
    <name type="synonym">Diphyllobothrium latum</name>
    <dbReference type="NCBI Taxonomy" id="60516"/>
    <lineage>
        <taxon>Eukaryota</taxon>
        <taxon>Metazoa</taxon>
        <taxon>Spiralia</taxon>
        <taxon>Lophotrochozoa</taxon>
        <taxon>Platyhelminthes</taxon>
        <taxon>Cestoda</taxon>
        <taxon>Eucestoda</taxon>
        <taxon>Diphyllobothriidea</taxon>
        <taxon>Diphyllobothriidae</taxon>
        <taxon>Dibothriocephalus</taxon>
    </lineage>
</organism>
<dbReference type="Proteomes" id="UP000281553">
    <property type="component" value="Unassembled WGS sequence"/>
</dbReference>
<evidence type="ECO:0000313" key="4">
    <source>
        <dbReference type="Proteomes" id="UP000281553"/>
    </source>
</evidence>
<dbReference type="OrthoDB" id="10033734at2759"/>
<dbReference type="EMBL" id="UYRU01091192">
    <property type="protein sequence ID" value="VDN37571.1"/>
    <property type="molecule type" value="Genomic_DNA"/>
</dbReference>
<dbReference type="PANTHER" id="PTHR12783">
    <property type="entry name" value="RALA BINDING PROTEIN 1 RALBP1"/>
    <property type="match status" value="1"/>
</dbReference>
<proteinExistence type="predicted"/>
<dbReference type="Pfam" id="PF00620">
    <property type="entry name" value="RhoGAP"/>
    <property type="match status" value="1"/>
</dbReference>
<dbReference type="InterPro" id="IPR039767">
    <property type="entry name" value="RALBP1"/>
</dbReference>
<dbReference type="GO" id="GO:0031267">
    <property type="term" value="F:small GTPase binding"/>
    <property type="evidence" value="ECO:0007669"/>
    <property type="project" value="InterPro"/>
</dbReference>
<keyword evidence="4" id="KW-1185">Reference proteome</keyword>
<evidence type="ECO:0000259" key="2">
    <source>
        <dbReference type="PROSITE" id="PS50238"/>
    </source>
</evidence>
<dbReference type="InterPro" id="IPR000198">
    <property type="entry name" value="RhoGAP_dom"/>
</dbReference>
<gene>
    <name evidence="3" type="ORF">DILT_LOCUS17358</name>
</gene>
<evidence type="ECO:0000313" key="3">
    <source>
        <dbReference type="EMBL" id="VDN37571.1"/>
    </source>
</evidence>
<sequence>MLASFTRVTFSILFFSKTQAVFGVPLETAIERSPSHDGVYLPAFFRQCVDFIEEYGLATEGIYRVPGVNSQVKAIIDALNRGIEFPDIPPSSPTYASPSPCQPARRTSGECRLFALVYC</sequence>
<evidence type="ECO:0000256" key="1">
    <source>
        <dbReference type="SAM" id="SignalP"/>
    </source>
</evidence>
<feature type="domain" description="Rho-GAP" evidence="2">
    <location>
        <begin position="24"/>
        <end position="119"/>
    </location>
</feature>
<keyword evidence="1" id="KW-0732">Signal</keyword>
<dbReference type="InterPro" id="IPR008936">
    <property type="entry name" value="Rho_GTPase_activation_prot"/>
</dbReference>
<dbReference type="PROSITE" id="PS50238">
    <property type="entry name" value="RHOGAP"/>
    <property type="match status" value="1"/>
</dbReference>
<protein>
    <recommendedName>
        <fullName evidence="2">Rho-GAP domain-containing protein</fullName>
    </recommendedName>
</protein>